<comment type="similarity">
    <text evidence="1">Belongs to the universal stress protein A family.</text>
</comment>
<dbReference type="Proteomes" id="UP001223420">
    <property type="component" value="Unassembled WGS sequence"/>
</dbReference>
<sequence length="269" mass="28353">MTYASIMVAVDLGDQARPRTGLAADLADTFHARLIGLAAQMPDYGGCPVGPTPGGTYGIPAIRDAVLNDLSRARTAFEDAARGRSRIEWRSSLDFPLAFLTSQAAAADLVVLGRGDDGDPCMAVDPGDAVMRLGRPVLIVPPRVDHLEARRVAIGWKNTREARRAVQDALPFLKRASQAVIVSIDDGRGAADTRDVVGFLQAHDVDATSVARDALGAPASEALIDVAAEYGADLIVTGAYGHGRLRKWAFGGVTRDLLAGAPVCCLMSH</sequence>
<reference evidence="3" key="1">
    <citation type="submission" date="2023-07" db="EMBL/GenBank/DDBJ databases">
        <title>Genomic Encyclopedia of Type Strains, Phase IV (KMG-IV): sequencing the most valuable type-strain genomes for metagenomic binning, comparative biology and taxonomic classification.</title>
        <authorList>
            <person name="Goeker M."/>
        </authorList>
    </citation>
    <scope>NUCLEOTIDE SEQUENCE</scope>
    <source>
        <strain evidence="3">DSM 19569</strain>
    </source>
</reference>
<dbReference type="PANTHER" id="PTHR46268:SF15">
    <property type="entry name" value="UNIVERSAL STRESS PROTEIN HP_0031"/>
    <property type="match status" value="1"/>
</dbReference>
<comment type="caution">
    <text evidence="3">The sequence shown here is derived from an EMBL/GenBank/DDBJ whole genome shotgun (WGS) entry which is preliminary data.</text>
</comment>
<name>A0AAJ1WUB3_9HYPH</name>
<dbReference type="SUPFAM" id="SSF52402">
    <property type="entry name" value="Adenine nucleotide alpha hydrolases-like"/>
    <property type="match status" value="2"/>
</dbReference>
<dbReference type="PANTHER" id="PTHR46268">
    <property type="entry name" value="STRESS RESPONSE PROTEIN NHAX"/>
    <property type="match status" value="1"/>
</dbReference>
<evidence type="ECO:0000313" key="3">
    <source>
        <dbReference type="EMBL" id="MDQ0541420.1"/>
    </source>
</evidence>
<dbReference type="Gene3D" id="3.40.50.12370">
    <property type="match status" value="1"/>
</dbReference>
<evidence type="ECO:0000313" key="4">
    <source>
        <dbReference type="Proteomes" id="UP001223420"/>
    </source>
</evidence>
<gene>
    <name evidence="3" type="ORF">QO001_000328</name>
</gene>
<organism evidence="3 4">
    <name type="scientific">Methylobacterium brachiatum</name>
    <dbReference type="NCBI Taxonomy" id="269660"/>
    <lineage>
        <taxon>Bacteria</taxon>
        <taxon>Pseudomonadati</taxon>
        <taxon>Pseudomonadota</taxon>
        <taxon>Alphaproteobacteria</taxon>
        <taxon>Hyphomicrobiales</taxon>
        <taxon>Methylobacteriaceae</taxon>
        <taxon>Methylobacterium</taxon>
    </lineage>
</organism>
<dbReference type="CDD" id="cd00293">
    <property type="entry name" value="USP-like"/>
    <property type="match status" value="1"/>
</dbReference>
<evidence type="ECO:0000259" key="2">
    <source>
        <dbReference type="Pfam" id="PF00582"/>
    </source>
</evidence>
<evidence type="ECO:0000256" key="1">
    <source>
        <dbReference type="ARBA" id="ARBA00008791"/>
    </source>
</evidence>
<accession>A0AAJ1WUB3</accession>
<dbReference type="AlphaFoldDB" id="A0AAJ1WUB3"/>
<protein>
    <submittedName>
        <fullName evidence="3">Nucleotide-binding universal stress UspA family protein</fullName>
    </submittedName>
</protein>
<dbReference type="EMBL" id="JAUSWL010000001">
    <property type="protein sequence ID" value="MDQ0541420.1"/>
    <property type="molecule type" value="Genomic_DNA"/>
</dbReference>
<dbReference type="InterPro" id="IPR006016">
    <property type="entry name" value="UspA"/>
</dbReference>
<dbReference type="Pfam" id="PF00582">
    <property type="entry name" value="Usp"/>
    <property type="match status" value="1"/>
</dbReference>
<dbReference type="RefSeq" id="WP_230365008.1">
    <property type="nucleotide sequence ID" value="NZ_JAJALK010000001.1"/>
</dbReference>
<feature type="domain" description="UspA" evidence="2">
    <location>
        <begin position="205"/>
        <end position="267"/>
    </location>
</feature>
<proteinExistence type="inferred from homology"/>